<dbReference type="GO" id="GO:0005886">
    <property type="term" value="C:plasma membrane"/>
    <property type="evidence" value="ECO:0007669"/>
    <property type="project" value="TreeGrafter"/>
</dbReference>
<dbReference type="PANTHER" id="PTHR43298:SF2">
    <property type="entry name" value="FMN_FAD EXPORTER YEEO-RELATED"/>
    <property type="match status" value="1"/>
</dbReference>
<evidence type="ECO:0000256" key="1">
    <source>
        <dbReference type="ARBA" id="ARBA00003408"/>
    </source>
</evidence>
<dbReference type="Pfam" id="PF01554">
    <property type="entry name" value="MatE"/>
    <property type="match status" value="1"/>
</dbReference>
<feature type="transmembrane region" description="Helical" evidence="6">
    <location>
        <begin position="172"/>
        <end position="195"/>
    </location>
</feature>
<evidence type="ECO:0000313" key="8">
    <source>
        <dbReference type="Proteomes" id="UP000289440"/>
    </source>
</evidence>
<feature type="transmembrane region" description="Helical" evidence="6">
    <location>
        <begin position="442"/>
        <end position="463"/>
    </location>
</feature>
<dbReference type="GO" id="GO:0015297">
    <property type="term" value="F:antiporter activity"/>
    <property type="evidence" value="ECO:0007669"/>
    <property type="project" value="InterPro"/>
</dbReference>
<evidence type="ECO:0000256" key="5">
    <source>
        <dbReference type="ARBA" id="ARBA00031636"/>
    </source>
</evidence>
<dbReference type="KEGG" id="mnu:NCTC10166_00052"/>
<comment type="similarity">
    <text evidence="2">Belongs to the multi antimicrobial extrusion (MATE) (TC 2.A.66.1) family.</text>
</comment>
<keyword evidence="8" id="KW-1185">Reference proteome</keyword>
<dbReference type="Proteomes" id="UP000289440">
    <property type="component" value="Chromosome"/>
</dbReference>
<feature type="transmembrane region" description="Helical" evidence="6">
    <location>
        <begin position="341"/>
        <end position="361"/>
    </location>
</feature>
<sequence length="500" mass="57239">MRIFNYFPKNKSKWLSYSIVAIPIIFSGFLITLNSFIDNFMVSTIKNGLNSLNFANIFTSFIVGIFVSLNIIITPLLGKYLGTNQKENIKSIVRARYILSFGFAILFSIIIIPFSRFFILLVAKKEDNFSDKEFEQIINQSVEYLEIIFLQWILNSILFSAIEFVRQSKKSWISLLVSCVILTINIIGNLILINFLGVKGLAISSVISSLIGLIVIFLIIAKTNKIFLINFANIFRINKKIWKEILNKTPGFILNSLTFIFVFSRNILWVQGFKIGSLGYGEYSQYWSIGAATILGLISSISGVLFAGITSIAPNIAVFVSQNLGKKDYKLAQQNSKELKGFHLTIGFILFIIMLVVAFLIPNFSFLTNGISKSIKIQLEKLKLAPDMIQNEINKASTYFLTELKFCIIVSSFFSLVWIIFITDIQILNAKGKNNFTSIFQFILNIIQILILAILVFLIIPIFSKSDKVYIFSFYWFILLCFDIVKLFFFEYFYFKEKWS</sequence>
<feature type="transmembrane region" description="Helical" evidence="6">
    <location>
        <begin position="144"/>
        <end position="165"/>
    </location>
</feature>
<organism evidence="7 8">
    <name type="scientific">Mesomycoplasma neurolyticum</name>
    <dbReference type="NCBI Taxonomy" id="2120"/>
    <lineage>
        <taxon>Bacteria</taxon>
        <taxon>Bacillati</taxon>
        <taxon>Mycoplasmatota</taxon>
        <taxon>Mycoplasmoidales</taxon>
        <taxon>Metamycoplasmataceae</taxon>
        <taxon>Mesomycoplasma</taxon>
    </lineage>
</organism>
<feature type="transmembrane region" description="Helical" evidence="6">
    <location>
        <begin position="201"/>
        <end position="221"/>
    </location>
</feature>
<feature type="transmembrane region" description="Helical" evidence="6">
    <location>
        <begin position="57"/>
        <end position="77"/>
    </location>
</feature>
<dbReference type="RefSeq" id="WP_129719486.1">
    <property type="nucleotide sequence ID" value="NZ_LR214951.1"/>
</dbReference>
<keyword evidence="6" id="KW-0472">Membrane</keyword>
<dbReference type="InterPro" id="IPR050222">
    <property type="entry name" value="MATE_MdtK"/>
</dbReference>
<evidence type="ECO:0000256" key="6">
    <source>
        <dbReference type="SAM" id="Phobius"/>
    </source>
</evidence>
<keyword evidence="6" id="KW-1133">Transmembrane helix</keyword>
<dbReference type="GO" id="GO:0042910">
    <property type="term" value="F:xenobiotic transmembrane transporter activity"/>
    <property type="evidence" value="ECO:0007669"/>
    <property type="project" value="InterPro"/>
</dbReference>
<dbReference type="EMBL" id="LR214951">
    <property type="protein sequence ID" value="VEU59098.1"/>
    <property type="molecule type" value="Genomic_DNA"/>
</dbReference>
<dbReference type="PANTHER" id="PTHR43298">
    <property type="entry name" value="MULTIDRUG RESISTANCE PROTEIN NORM-RELATED"/>
    <property type="match status" value="1"/>
</dbReference>
<dbReference type="InterPro" id="IPR002528">
    <property type="entry name" value="MATE_fam"/>
</dbReference>
<evidence type="ECO:0000256" key="2">
    <source>
        <dbReference type="ARBA" id="ARBA00010199"/>
    </source>
</evidence>
<keyword evidence="4" id="KW-0813">Transport</keyword>
<protein>
    <recommendedName>
        <fullName evidence="3">Probable multidrug resistance protein NorM</fullName>
    </recommendedName>
    <alternativeName>
        <fullName evidence="5">Multidrug-efflux transporter</fullName>
    </alternativeName>
</protein>
<dbReference type="AlphaFoldDB" id="A0A449A4E5"/>
<name>A0A449A4E5_9BACT</name>
<evidence type="ECO:0000313" key="7">
    <source>
        <dbReference type="EMBL" id="VEU59098.1"/>
    </source>
</evidence>
<feature type="transmembrane region" description="Helical" evidence="6">
    <location>
        <begin position="14"/>
        <end position="37"/>
    </location>
</feature>
<keyword evidence="6" id="KW-0812">Transmembrane</keyword>
<feature type="transmembrane region" description="Helical" evidence="6">
    <location>
        <begin position="408"/>
        <end position="430"/>
    </location>
</feature>
<feature type="transmembrane region" description="Helical" evidence="6">
    <location>
        <begin position="289"/>
        <end position="320"/>
    </location>
</feature>
<reference evidence="7 8" key="1">
    <citation type="submission" date="2019-01" db="EMBL/GenBank/DDBJ databases">
        <authorList>
            <consortium name="Pathogen Informatics"/>
        </authorList>
    </citation>
    <scope>NUCLEOTIDE SEQUENCE [LARGE SCALE GENOMIC DNA]</scope>
    <source>
        <strain evidence="7 8">NCTC10166</strain>
    </source>
</reference>
<evidence type="ECO:0000256" key="3">
    <source>
        <dbReference type="ARBA" id="ARBA00020268"/>
    </source>
</evidence>
<feature type="transmembrane region" description="Helical" evidence="6">
    <location>
        <begin position="469"/>
        <end position="495"/>
    </location>
</feature>
<comment type="function">
    <text evidence="1">Multidrug efflux pump.</text>
</comment>
<feature type="transmembrane region" description="Helical" evidence="6">
    <location>
        <begin position="249"/>
        <end position="269"/>
    </location>
</feature>
<accession>A0A449A4E5</accession>
<feature type="transmembrane region" description="Helical" evidence="6">
    <location>
        <begin position="98"/>
        <end position="124"/>
    </location>
</feature>
<gene>
    <name evidence="7" type="ORF">NCTC10166_00052</name>
</gene>
<proteinExistence type="inferred from homology"/>
<dbReference type="OrthoDB" id="393879at2"/>
<evidence type="ECO:0000256" key="4">
    <source>
        <dbReference type="ARBA" id="ARBA00022448"/>
    </source>
</evidence>